<dbReference type="EMBL" id="GG704916">
    <property type="protein sequence ID" value="EAS32055.2"/>
    <property type="molecule type" value="Genomic_DNA"/>
</dbReference>
<proteinExistence type="predicted"/>
<gene>
    <name evidence="1" type="ORF">CIMG_13680</name>
</gene>
<accession>A0A0E1RY07</accession>
<dbReference type="RefSeq" id="XP_001243638.2">
    <property type="nucleotide sequence ID" value="XM_001243637.2"/>
</dbReference>
<dbReference type="KEGG" id="cim:CIMG_13680"/>
<evidence type="ECO:0000313" key="1">
    <source>
        <dbReference type="EMBL" id="EAS32055.2"/>
    </source>
</evidence>
<dbReference type="InParanoid" id="A0A0E1RY07"/>
<dbReference type="VEuPathDB" id="FungiDB:CIMG_13680"/>
<dbReference type="GeneID" id="24165307"/>
<reference evidence="2" key="2">
    <citation type="journal article" date="2010" name="Genome Res.">
        <title>Population genomic sequencing of Coccidioides fungi reveals recent hybridization and transposon control.</title>
        <authorList>
            <person name="Neafsey D.E."/>
            <person name="Barker B.M."/>
            <person name="Sharpton T.J."/>
            <person name="Stajich J.E."/>
            <person name="Park D.J."/>
            <person name="Whiston E."/>
            <person name="Hung C.-Y."/>
            <person name="McMahan C."/>
            <person name="White J."/>
            <person name="Sykes S."/>
            <person name="Heiman D."/>
            <person name="Young S."/>
            <person name="Zeng Q."/>
            <person name="Abouelleil A."/>
            <person name="Aftuck L."/>
            <person name="Bessette D."/>
            <person name="Brown A."/>
            <person name="FitzGerald M."/>
            <person name="Lui A."/>
            <person name="Macdonald J.P."/>
            <person name="Priest M."/>
            <person name="Orbach M.J."/>
            <person name="Galgiani J.N."/>
            <person name="Kirkland T.N."/>
            <person name="Cole G.T."/>
            <person name="Birren B.W."/>
            <person name="Henn M.R."/>
            <person name="Taylor J.W."/>
            <person name="Rounsley S.D."/>
        </authorList>
    </citation>
    <scope>GENOME REANNOTATION</scope>
    <source>
        <strain evidence="2">RS</strain>
    </source>
</reference>
<dbReference type="Proteomes" id="UP000001261">
    <property type="component" value="Unassembled WGS sequence"/>
</dbReference>
<reference evidence="2" key="1">
    <citation type="journal article" date="2009" name="Genome Res.">
        <title>Comparative genomic analyses of the human fungal pathogens Coccidioides and their relatives.</title>
        <authorList>
            <person name="Sharpton T.J."/>
            <person name="Stajich J.E."/>
            <person name="Rounsley S.D."/>
            <person name="Gardner M.J."/>
            <person name="Wortman J.R."/>
            <person name="Jordar V.S."/>
            <person name="Maiti R."/>
            <person name="Kodira C.D."/>
            <person name="Neafsey D.E."/>
            <person name="Zeng Q."/>
            <person name="Hung C.-Y."/>
            <person name="McMahan C."/>
            <person name="Muszewska A."/>
            <person name="Grynberg M."/>
            <person name="Mandel M.A."/>
            <person name="Kellner E.M."/>
            <person name="Barker B.M."/>
            <person name="Galgiani J.N."/>
            <person name="Orbach M.J."/>
            <person name="Kirkland T.N."/>
            <person name="Cole G.T."/>
            <person name="Henn M.R."/>
            <person name="Birren B.W."/>
            <person name="Taylor J.W."/>
        </authorList>
    </citation>
    <scope>NUCLEOTIDE SEQUENCE [LARGE SCALE GENOMIC DNA]</scope>
    <source>
        <strain evidence="2">RS</strain>
    </source>
</reference>
<name>A0A0E1RY07_COCIM</name>
<keyword evidence="2" id="KW-1185">Reference proteome</keyword>
<dbReference type="OMA" id="FTPCKES"/>
<sequence length="174" mass="19643">MLPLKKYIRYMYYKISWENFKTFPPAHERGQAIFAKREFAIHASRSRDQDSERPHPGTNVVSTAVFNRHGGNGKQCLAIRISRSIAYSLCWTNCVVFLHPSKTNALIVQSLVFTPCKESVNLHPTFCPCKVTKEFDVTSVDKQARGMPCSWKVELKFDGGETGKALSSSHAWSG</sequence>
<evidence type="ECO:0000313" key="2">
    <source>
        <dbReference type="Proteomes" id="UP000001261"/>
    </source>
</evidence>
<organism evidence="1 2">
    <name type="scientific">Coccidioides immitis (strain RS)</name>
    <name type="common">Valley fever fungus</name>
    <dbReference type="NCBI Taxonomy" id="246410"/>
    <lineage>
        <taxon>Eukaryota</taxon>
        <taxon>Fungi</taxon>
        <taxon>Dikarya</taxon>
        <taxon>Ascomycota</taxon>
        <taxon>Pezizomycotina</taxon>
        <taxon>Eurotiomycetes</taxon>
        <taxon>Eurotiomycetidae</taxon>
        <taxon>Onygenales</taxon>
        <taxon>Onygenaceae</taxon>
        <taxon>Coccidioides</taxon>
    </lineage>
</organism>
<protein>
    <submittedName>
        <fullName evidence="1">Uncharacterized protein</fullName>
    </submittedName>
</protein>
<dbReference type="AlphaFoldDB" id="A0A0E1RY07"/>